<gene>
    <name evidence="2" type="ORF">pFRL3_211c</name>
</gene>
<feature type="region of interest" description="Disordered" evidence="1">
    <location>
        <begin position="70"/>
        <end position="90"/>
    </location>
</feature>
<evidence type="ECO:0000313" key="2">
    <source>
        <dbReference type="EMBL" id="AHE38988.1"/>
    </source>
</evidence>
<name>V9Z4D3_9ACTN</name>
<keyword evidence="2" id="KW-0614">Plasmid</keyword>
<protein>
    <submittedName>
        <fullName evidence="2">Uncharacterized protein</fullName>
    </submittedName>
</protein>
<dbReference type="AlphaFoldDB" id="V9Z4D3"/>
<evidence type="ECO:0000256" key="1">
    <source>
        <dbReference type="SAM" id="MobiDB-lite"/>
    </source>
</evidence>
<accession>V9Z4D3</accession>
<sequence>MGRRSVTVRDHTHRLHTRHRVMSQARWPCGDRTTSSADVCPRHKSSYRASASARYVRHATSSAYPLVSLGSGVPSPGSCSRTSGRAVPPPASIFSSWRLLAGRERREHD</sequence>
<proteinExistence type="predicted"/>
<reference evidence="2" key="1">
    <citation type="submission" date="2013-09" db="EMBL/GenBank/DDBJ databases">
        <title>Complete nucleotide sequence of Streptomyces linear plasmid pFRL3.</title>
        <authorList>
            <person name="Chen Z."/>
            <person name="Fang P."/>
            <person name="Qin Z."/>
        </authorList>
    </citation>
    <scope>NUCLEOTIDE SEQUENCE</scope>
    <source>
        <plasmid evidence="2">pFRL3</plasmid>
    </source>
</reference>
<dbReference type="EMBL" id="KF602048">
    <property type="protein sequence ID" value="AHE38988.1"/>
    <property type="molecule type" value="Genomic_DNA"/>
</dbReference>
<organism evidence="2">
    <name type="scientific">Streptomyces sp. FR1</name>
    <dbReference type="NCBI Taxonomy" id="349971"/>
    <lineage>
        <taxon>Bacteria</taxon>
        <taxon>Bacillati</taxon>
        <taxon>Actinomycetota</taxon>
        <taxon>Actinomycetes</taxon>
        <taxon>Kitasatosporales</taxon>
        <taxon>Streptomycetaceae</taxon>
        <taxon>Streptomyces</taxon>
    </lineage>
</organism>
<geneLocation type="plasmid" evidence="2">
    <name>pFRL3</name>
</geneLocation>